<evidence type="ECO:0000256" key="1">
    <source>
        <dbReference type="ARBA" id="ARBA00009861"/>
    </source>
</evidence>
<keyword evidence="3" id="KW-0012">Acyltransferase</keyword>
<comment type="caution">
    <text evidence="4">The sequence shown here is derived from an EMBL/GenBank/DDBJ whole genome shotgun (WGS) entry which is preliminary data.</text>
</comment>
<dbReference type="EMBL" id="JAGYWB010000012">
    <property type="protein sequence ID" value="KAI0502662.1"/>
    <property type="molecule type" value="Genomic_DNA"/>
</dbReference>
<dbReference type="Pfam" id="PF02458">
    <property type="entry name" value="Transferase"/>
    <property type="match status" value="1"/>
</dbReference>
<proteinExistence type="inferred from homology"/>
<dbReference type="AlphaFoldDB" id="A0A8T3B3Z1"/>
<evidence type="ECO:0000256" key="3">
    <source>
        <dbReference type="ARBA" id="ARBA00023315"/>
    </source>
</evidence>
<dbReference type="PANTHER" id="PTHR31642:SF266">
    <property type="entry name" value="HXXXD-TYPE ACYL-TRANSFERASE FAMILY PROTEIN"/>
    <property type="match status" value="1"/>
</dbReference>
<keyword evidence="5" id="KW-1185">Reference proteome</keyword>
<comment type="similarity">
    <text evidence="1">Belongs to the plant acyltransferase family.</text>
</comment>
<dbReference type="InterPro" id="IPR050317">
    <property type="entry name" value="Plant_Fungal_Acyltransferase"/>
</dbReference>
<protein>
    <submittedName>
        <fullName evidence="4">Uncharacterized protein</fullName>
    </submittedName>
</protein>
<dbReference type="InterPro" id="IPR023213">
    <property type="entry name" value="CAT-like_dom_sf"/>
</dbReference>
<evidence type="ECO:0000313" key="5">
    <source>
        <dbReference type="Proteomes" id="UP000829196"/>
    </source>
</evidence>
<reference evidence="4" key="1">
    <citation type="journal article" date="2022" name="Front. Genet.">
        <title>Chromosome-Scale Assembly of the Dendrobium nobile Genome Provides Insights Into the Molecular Mechanism of the Biosynthesis of the Medicinal Active Ingredient of Dendrobium.</title>
        <authorList>
            <person name="Xu Q."/>
            <person name="Niu S.-C."/>
            <person name="Li K.-L."/>
            <person name="Zheng P.-J."/>
            <person name="Zhang X.-J."/>
            <person name="Jia Y."/>
            <person name="Liu Y."/>
            <person name="Niu Y.-X."/>
            <person name="Yu L.-H."/>
            <person name="Chen D.-F."/>
            <person name="Zhang G.-Q."/>
        </authorList>
    </citation>
    <scope>NUCLEOTIDE SEQUENCE</scope>
    <source>
        <tissue evidence="4">Leaf</tissue>
    </source>
</reference>
<evidence type="ECO:0000256" key="2">
    <source>
        <dbReference type="ARBA" id="ARBA00022679"/>
    </source>
</evidence>
<dbReference type="Gene3D" id="3.30.559.10">
    <property type="entry name" value="Chloramphenicol acetyltransferase-like domain"/>
    <property type="match status" value="2"/>
</dbReference>
<dbReference type="PANTHER" id="PTHR31642">
    <property type="entry name" value="TRICHOTHECENE 3-O-ACETYLTRANSFERASE"/>
    <property type="match status" value="1"/>
</dbReference>
<gene>
    <name evidence="4" type="ORF">KFK09_017618</name>
</gene>
<dbReference type="GO" id="GO:0016747">
    <property type="term" value="F:acyltransferase activity, transferring groups other than amino-acyl groups"/>
    <property type="evidence" value="ECO:0007669"/>
    <property type="project" value="TreeGrafter"/>
</dbReference>
<keyword evidence="2" id="KW-0808">Transferase</keyword>
<accession>A0A8T3B3Z1</accession>
<organism evidence="4 5">
    <name type="scientific">Dendrobium nobile</name>
    <name type="common">Orchid</name>
    <dbReference type="NCBI Taxonomy" id="94219"/>
    <lineage>
        <taxon>Eukaryota</taxon>
        <taxon>Viridiplantae</taxon>
        <taxon>Streptophyta</taxon>
        <taxon>Embryophyta</taxon>
        <taxon>Tracheophyta</taxon>
        <taxon>Spermatophyta</taxon>
        <taxon>Magnoliopsida</taxon>
        <taxon>Liliopsida</taxon>
        <taxon>Asparagales</taxon>
        <taxon>Orchidaceae</taxon>
        <taxon>Epidendroideae</taxon>
        <taxon>Malaxideae</taxon>
        <taxon>Dendrobiinae</taxon>
        <taxon>Dendrobium</taxon>
    </lineage>
</organism>
<dbReference type="SMR" id="A0A8T3B3Z1"/>
<name>A0A8T3B3Z1_DENNO</name>
<dbReference type="Proteomes" id="UP000829196">
    <property type="component" value="Unassembled WGS sequence"/>
</dbReference>
<dbReference type="OrthoDB" id="1862401at2759"/>
<evidence type="ECO:0000313" key="4">
    <source>
        <dbReference type="EMBL" id="KAI0502662.1"/>
    </source>
</evidence>
<sequence>MVYNKDYTVRICRKETISAALPLQEHWLSLSNLDLLLPPLDVGVFFIYTKPPLELKQSFSSSFSSLVNVLKTSLAKSLVIYYPFAGEIVNNSMGEPELRCNNRGVEFIEAFGDAEIIELDFYDADQSFERKLVPKKKDGVLTIQVTEMKCGGMVIGCTFDHRVADAYSFNMFLLSWSETSLGKPISTIPSFRRSLLSPRRPPHSEASLDRLYIPVSQLPPPTAPSSNIINRIYYVTAANINRLQQKAVPSESTKLEAFTAYLWKLVGRAAGRKQRTHMGVVVDGRRRLGLLAMMDAYFGNVLSIPYASAVGVEEMEMSEIAERVHTLVAEAAREEHFKGLVDWVEVRRPEAAVAKVYVEEGLSVVVSSGRGFPVGAVEFGWGKPWFGSYHFAWNGNAGYVMPMPSVKGNGDWMVYAHLSTELVGILEADGIFHPITAHYLGLK</sequence>